<protein>
    <submittedName>
        <fullName evidence="2">Transposon Ty3-G Gag-Pol poly</fullName>
    </submittedName>
</protein>
<dbReference type="Gene3D" id="3.10.20.370">
    <property type="match status" value="1"/>
</dbReference>
<dbReference type="InterPro" id="IPR041577">
    <property type="entry name" value="RT_RNaseH_2"/>
</dbReference>
<organism evidence="2 3">
    <name type="scientific">Paramuricea clavata</name>
    <name type="common">Red gorgonian</name>
    <name type="synonym">Violescent sea-whip</name>
    <dbReference type="NCBI Taxonomy" id="317549"/>
    <lineage>
        <taxon>Eukaryota</taxon>
        <taxon>Metazoa</taxon>
        <taxon>Cnidaria</taxon>
        <taxon>Anthozoa</taxon>
        <taxon>Octocorallia</taxon>
        <taxon>Malacalcyonacea</taxon>
        <taxon>Plexauridae</taxon>
        <taxon>Paramuricea</taxon>
    </lineage>
</organism>
<dbReference type="InterPro" id="IPR043502">
    <property type="entry name" value="DNA/RNA_pol_sf"/>
</dbReference>
<dbReference type="OrthoDB" id="425619at2759"/>
<dbReference type="InterPro" id="IPR012337">
    <property type="entry name" value="RNaseH-like_sf"/>
</dbReference>
<dbReference type="InterPro" id="IPR001584">
    <property type="entry name" value="Integrase_cat-core"/>
</dbReference>
<keyword evidence="1" id="KW-0511">Multifunctional enzyme</keyword>
<dbReference type="InterPro" id="IPR000477">
    <property type="entry name" value="RT_dom"/>
</dbReference>
<dbReference type="CDD" id="cd09274">
    <property type="entry name" value="RNase_HI_RT_Ty3"/>
    <property type="match status" value="1"/>
</dbReference>
<dbReference type="FunFam" id="3.30.420.10:FF:000032">
    <property type="entry name" value="Retrovirus-related Pol polyprotein from transposon 297-like Protein"/>
    <property type="match status" value="1"/>
</dbReference>
<sequence>MGGEELKCLRVVLDKAVKVPPFTEMVIPAKLEGDRGGVRWGTTGPPNLVRRDGDIVVGRTVVDLDKDYIPVRVGNLSSGRKKLKKGTEIAVCEAAASITATNMASEGKENLQTSKKEPVPDYLQSLYESSTENLCDRDKEKVAELLGSDDLGRATGVRHDIVTGNAAPVKQPPRRIPVSKREEASKAIKDMEKQGIVEPSTSPWSSWFSTLDLKSGYWQVELESSAKEKTAFSAGKGLPWETCLVYLDDIIVHAADFKSHIKNLRLVLEKLRQANLKLNPKKCKLFQQQVQFLGYTVSKRGISADQEKVKAVQNWPQPTNVREVKSYLGLCTYYRRFVPGFANIAKPLHLLTEKNARFQWTNECEAAFKSLKQHLTKTPTLAYPDFQKPFILDTDASNIAIGGVLSQIVDGAERPIAYFSKTLSKPESQYCVTRRELLAVVKGTEHFHPYLYGNRFLNPEGQMARWLQKLQQYNFDVEHRAGKHHGNADALSRRPCDQNGCRYCEKREVLEWQLREEDSRHSVVSTTGHQVGAVTSDQACFERIGQAQRSDPEIRCVITWLEESLTKPEWRKVSSYSTAVKSYWGQWESLKLHEGRLYRIVDNDAAQQLWQLVVPQALRGTVLQQLHNSPTGGHFGVTKTLAKVRERFFWPNCRQYVEEWCRKCDKCASRKGPSKRQRGPMKQFNVGAPLERVAVDVLGPLPTSSSGNKYILILGDYFTKWVEAYPLENQQAVTVAEVIVKEFVSRFGVPLQLHSDQGRNFEAELFQRMCELLGIDKTRTTALHPQSDGMVERFNRTLENQLAIFVEQNQRDWDRWIPFLLLAYRTSIHESTKQTPACLMFGREVRLPIDLLYGRPPGPELPSTVDDYVSNLRGKLEEIHEFARIRMRVASDRMKLRYDVGTTKAVFSKGDAVWLYNPKRRKGVSPKLTCDWEGPYVVLKRINELLYRVRKSANAKPRVVHRNRLWRYQGTLN</sequence>
<dbReference type="SUPFAM" id="SSF56672">
    <property type="entry name" value="DNA/RNA polymerases"/>
    <property type="match status" value="1"/>
</dbReference>
<dbReference type="Gene3D" id="1.10.340.70">
    <property type="match status" value="1"/>
</dbReference>
<dbReference type="SUPFAM" id="SSF53098">
    <property type="entry name" value="Ribonuclease H-like"/>
    <property type="match status" value="1"/>
</dbReference>
<dbReference type="PANTHER" id="PTHR37984:SF5">
    <property type="entry name" value="PROTEIN NYNRIN-LIKE"/>
    <property type="match status" value="1"/>
</dbReference>
<dbReference type="EMBL" id="CACRXK020000834">
    <property type="protein sequence ID" value="CAB3985143.1"/>
    <property type="molecule type" value="Genomic_DNA"/>
</dbReference>
<dbReference type="InterPro" id="IPR043128">
    <property type="entry name" value="Rev_trsase/Diguanyl_cyclase"/>
</dbReference>
<dbReference type="Pfam" id="PF17921">
    <property type="entry name" value="Integrase_H2C2"/>
    <property type="match status" value="1"/>
</dbReference>
<dbReference type="CDD" id="cd01647">
    <property type="entry name" value="RT_LTR"/>
    <property type="match status" value="1"/>
</dbReference>
<dbReference type="PANTHER" id="PTHR37984">
    <property type="entry name" value="PROTEIN CBG26694"/>
    <property type="match status" value="1"/>
</dbReference>
<dbReference type="Gene3D" id="3.10.10.10">
    <property type="entry name" value="HIV Type 1 Reverse Transcriptase, subunit A, domain 1"/>
    <property type="match status" value="1"/>
</dbReference>
<accession>A0A7D9HL50</accession>
<dbReference type="FunFam" id="3.10.20.370:FF:000001">
    <property type="entry name" value="Retrovirus-related Pol polyprotein from transposon 17.6-like protein"/>
    <property type="match status" value="1"/>
</dbReference>
<dbReference type="InterPro" id="IPR041588">
    <property type="entry name" value="Integrase_H2C2"/>
</dbReference>
<dbReference type="GO" id="GO:0015074">
    <property type="term" value="P:DNA integration"/>
    <property type="evidence" value="ECO:0007669"/>
    <property type="project" value="InterPro"/>
</dbReference>
<proteinExistence type="predicted"/>
<dbReference type="FunFam" id="3.30.70.270:FF:000020">
    <property type="entry name" value="Transposon Tf2-6 polyprotein-like Protein"/>
    <property type="match status" value="1"/>
</dbReference>
<dbReference type="Pfam" id="PF17919">
    <property type="entry name" value="RT_RNaseH_2"/>
    <property type="match status" value="1"/>
</dbReference>
<dbReference type="Proteomes" id="UP001152795">
    <property type="component" value="Unassembled WGS sequence"/>
</dbReference>
<dbReference type="InterPro" id="IPR054465">
    <property type="entry name" value="Integrase_p58-like_C"/>
</dbReference>
<dbReference type="Pfam" id="PF22938">
    <property type="entry name" value="Integrase_p58_C"/>
    <property type="match status" value="1"/>
</dbReference>
<dbReference type="FunFam" id="1.10.340.70:FF:000001">
    <property type="entry name" value="Retrovirus-related Pol polyprotein from transposon gypsy-like Protein"/>
    <property type="match status" value="1"/>
</dbReference>
<evidence type="ECO:0000313" key="2">
    <source>
        <dbReference type="EMBL" id="CAB3985143.1"/>
    </source>
</evidence>
<gene>
    <name evidence="2" type="ORF">PACLA_8A044195</name>
</gene>
<dbReference type="Pfam" id="PF00665">
    <property type="entry name" value="rve"/>
    <property type="match status" value="1"/>
</dbReference>
<dbReference type="FunFam" id="3.30.70.270:FF:000003">
    <property type="entry name" value="Transposon Ty3-G Gag-Pol polyprotein"/>
    <property type="match status" value="1"/>
</dbReference>
<dbReference type="Pfam" id="PF00078">
    <property type="entry name" value="RVT_1"/>
    <property type="match status" value="1"/>
</dbReference>
<keyword evidence="3" id="KW-1185">Reference proteome</keyword>
<dbReference type="AlphaFoldDB" id="A0A7D9HL50"/>
<evidence type="ECO:0000256" key="1">
    <source>
        <dbReference type="ARBA" id="ARBA00023268"/>
    </source>
</evidence>
<dbReference type="GO" id="GO:0003824">
    <property type="term" value="F:catalytic activity"/>
    <property type="evidence" value="ECO:0007669"/>
    <property type="project" value="UniProtKB-KW"/>
</dbReference>
<dbReference type="InterPro" id="IPR036397">
    <property type="entry name" value="RNaseH_sf"/>
</dbReference>
<comment type="caution">
    <text evidence="2">The sequence shown here is derived from an EMBL/GenBank/DDBJ whole genome shotgun (WGS) entry which is preliminary data.</text>
</comment>
<dbReference type="Gene3D" id="3.30.420.10">
    <property type="entry name" value="Ribonuclease H-like superfamily/Ribonuclease H"/>
    <property type="match status" value="1"/>
</dbReference>
<dbReference type="InterPro" id="IPR050951">
    <property type="entry name" value="Retrovirus_Pol_polyprotein"/>
</dbReference>
<dbReference type="GO" id="GO:0003676">
    <property type="term" value="F:nucleic acid binding"/>
    <property type="evidence" value="ECO:0007669"/>
    <property type="project" value="InterPro"/>
</dbReference>
<dbReference type="PROSITE" id="PS50994">
    <property type="entry name" value="INTEGRASE"/>
    <property type="match status" value="1"/>
</dbReference>
<reference evidence="2" key="1">
    <citation type="submission" date="2020-04" db="EMBL/GenBank/DDBJ databases">
        <authorList>
            <person name="Alioto T."/>
            <person name="Alioto T."/>
            <person name="Gomez Garrido J."/>
        </authorList>
    </citation>
    <scope>NUCLEOTIDE SEQUENCE</scope>
    <source>
        <strain evidence="2">A484AB</strain>
    </source>
</reference>
<dbReference type="Gene3D" id="3.30.70.270">
    <property type="match status" value="2"/>
</dbReference>
<name>A0A7D9HL50_PARCT</name>
<evidence type="ECO:0000313" key="3">
    <source>
        <dbReference type="Proteomes" id="UP001152795"/>
    </source>
</evidence>